<keyword evidence="1" id="KW-1133">Transmembrane helix</keyword>
<dbReference type="AlphaFoldDB" id="D7VGV3"/>
<feature type="transmembrane region" description="Helical" evidence="1">
    <location>
        <begin position="12"/>
        <end position="33"/>
    </location>
</feature>
<dbReference type="Proteomes" id="UP000006258">
    <property type="component" value="Unassembled WGS sequence"/>
</dbReference>
<dbReference type="STRING" id="525373.HMPREF0766_10222"/>
<evidence type="ECO:0000256" key="1">
    <source>
        <dbReference type="SAM" id="Phobius"/>
    </source>
</evidence>
<sequence length="117" mass="14452">MLIVSKFWTRIFSFGKAHAVTVYPFIFLSKAIFLEDKALLNHERIHLRQALELGIIFFYLWYLIEFVVRWIQQRNFRRAYLRISFEREAYANEQNQDYLKTRPFWKFRTYITKKSTV</sequence>
<evidence type="ECO:0008006" key="4">
    <source>
        <dbReference type="Google" id="ProtNLM"/>
    </source>
</evidence>
<dbReference type="OrthoDB" id="1027344at2"/>
<dbReference type="GeneID" id="95429531"/>
<name>D7VGV3_SPHSI</name>
<evidence type="ECO:0000313" key="2">
    <source>
        <dbReference type="EMBL" id="EFK59305.1"/>
    </source>
</evidence>
<dbReference type="RefSeq" id="WP_002996910.1">
    <property type="nucleotide sequence ID" value="NZ_GL379771.1"/>
</dbReference>
<reference evidence="2" key="1">
    <citation type="submission" date="2010-07" db="EMBL/GenBank/DDBJ databases">
        <authorList>
            <person name="Muzny D."/>
            <person name="Qin X."/>
            <person name="Buhay C."/>
            <person name="Dugan-Rocha S."/>
            <person name="Ding Y."/>
            <person name="Chen G."/>
            <person name="Hawes A."/>
            <person name="Holder M."/>
            <person name="Jhangiani S."/>
            <person name="Johnson A."/>
            <person name="Khan Z."/>
            <person name="Li Z."/>
            <person name="Liu W."/>
            <person name="Liu X."/>
            <person name="Perez L."/>
            <person name="Shen H."/>
            <person name="Wang Q."/>
            <person name="Watt J."/>
            <person name="Xi L."/>
            <person name="Xin Y."/>
            <person name="Zhou J."/>
            <person name="Deng J."/>
            <person name="Jiang H."/>
            <person name="Liu Y."/>
            <person name="Qu J."/>
            <person name="Song X.-Z."/>
            <person name="Zhang L."/>
            <person name="Villasana D."/>
            <person name="Johnson A."/>
            <person name="Liu J."/>
            <person name="Liyanage D."/>
            <person name="Lorensuhewa L."/>
            <person name="Robinson T."/>
            <person name="Song A."/>
            <person name="Song B.-B."/>
            <person name="Dinh H."/>
            <person name="Thornton R."/>
            <person name="Coyle M."/>
            <person name="Francisco L."/>
            <person name="Jackson L."/>
            <person name="Javaid M."/>
            <person name="Korchina V."/>
            <person name="Kovar C."/>
            <person name="Mata R."/>
            <person name="Mathew T."/>
            <person name="Ngo R."/>
            <person name="Nguyen L."/>
            <person name="Nguyen N."/>
            <person name="Okwuonu G."/>
            <person name="Ongeri F."/>
            <person name="Pham C."/>
            <person name="Simmons D."/>
            <person name="Wilczek-Boney K."/>
            <person name="Hale W."/>
            <person name="Jakkamsetti A."/>
            <person name="Pham P."/>
            <person name="Ruth R."/>
            <person name="San Lucas F."/>
            <person name="Warren J."/>
            <person name="Zhang J."/>
            <person name="Zhao Z."/>
            <person name="Zhou C."/>
            <person name="Zhu D."/>
            <person name="Lee S."/>
            <person name="Bess C."/>
            <person name="Blankenburg K."/>
            <person name="Forbes L."/>
            <person name="Fu Q."/>
            <person name="Gubbala S."/>
            <person name="Hirani K."/>
            <person name="Jayaseelan J.C."/>
            <person name="Lara F."/>
            <person name="Munidasa M."/>
            <person name="Palculict T."/>
            <person name="Patil S."/>
            <person name="Pu L.-L."/>
            <person name="Saada N."/>
            <person name="Tang L."/>
            <person name="Weissenberger G."/>
            <person name="Zhu Y."/>
            <person name="Hemphill L."/>
            <person name="Shang Y."/>
            <person name="Youmans B."/>
            <person name="Ayvaz T."/>
            <person name="Ross M."/>
            <person name="Santibanez J."/>
            <person name="Aqrawi P."/>
            <person name="Gross S."/>
            <person name="Joshi V."/>
            <person name="Fowler G."/>
            <person name="Nazareth L."/>
            <person name="Reid J."/>
            <person name="Worley K."/>
            <person name="Petrosino J."/>
            <person name="Highlander S."/>
            <person name="Gibbs R."/>
        </authorList>
    </citation>
    <scope>NUCLEOTIDE SEQUENCE [LARGE SCALE GENOMIC DNA]</scope>
    <source>
        <strain evidence="2">ATCC 33861</strain>
    </source>
</reference>
<dbReference type="eggNOG" id="ENOG5032RMQ">
    <property type="taxonomic scope" value="Bacteria"/>
</dbReference>
<organism evidence="2 3">
    <name type="scientific">Sphingobacterium spiritivorum ATCC 33861</name>
    <dbReference type="NCBI Taxonomy" id="525373"/>
    <lineage>
        <taxon>Bacteria</taxon>
        <taxon>Pseudomonadati</taxon>
        <taxon>Bacteroidota</taxon>
        <taxon>Sphingobacteriia</taxon>
        <taxon>Sphingobacteriales</taxon>
        <taxon>Sphingobacteriaceae</taxon>
        <taxon>Sphingobacterium</taxon>
    </lineage>
</organism>
<keyword evidence="1" id="KW-0812">Transmembrane</keyword>
<protein>
    <recommendedName>
        <fullName evidence="4">Peptidase M56 domain-containing protein</fullName>
    </recommendedName>
</protein>
<comment type="caution">
    <text evidence="2">The sequence shown here is derived from an EMBL/GenBank/DDBJ whole genome shotgun (WGS) entry which is preliminary data.</text>
</comment>
<keyword evidence="1" id="KW-0472">Membrane</keyword>
<accession>D7VGV3</accession>
<gene>
    <name evidence="2" type="ORF">HMPREF0766_10222</name>
</gene>
<dbReference type="EMBL" id="ACHA02000002">
    <property type="protein sequence ID" value="EFK59305.1"/>
    <property type="molecule type" value="Genomic_DNA"/>
</dbReference>
<dbReference type="HOGENOM" id="CLU_137778_1_0_10"/>
<feature type="transmembrane region" description="Helical" evidence="1">
    <location>
        <begin position="53"/>
        <end position="71"/>
    </location>
</feature>
<keyword evidence="3" id="KW-1185">Reference proteome</keyword>
<proteinExistence type="predicted"/>
<evidence type="ECO:0000313" key="3">
    <source>
        <dbReference type="Proteomes" id="UP000006258"/>
    </source>
</evidence>